<dbReference type="Proteomes" id="UP001383192">
    <property type="component" value="Unassembled WGS sequence"/>
</dbReference>
<accession>A0AAW0AVN9</accession>
<dbReference type="AlphaFoldDB" id="A0AAW0AVN9"/>
<evidence type="ECO:0000313" key="2">
    <source>
        <dbReference type="Proteomes" id="UP001383192"/>
    </source>
</evidence>
<dbReference type="EMBL" id="JAYKXP010000258">
    <property type="protein sequence ID" value="KAK7017112.1"/>
    <property type="molecule type" value="Genomic_DNA"/>
</dbReference>
<reference evidence="1 2" key="1">
    <citation type="submission" date="2024-01" db="EMBL/GenBank/DDBJ databases">
        <title>A draft genome for a cacao thread blight-causing isolate of Paramarasmius palmivorus.</title>
        <authorList>
            <person name="Baruah I.K."/>
            <person name="Bukari Y."/>
            <person name="Amoako-Attah I."/>
            <person name="Meinhardt L.W."/>
            <person name="Bailey B.A."/>
            <person name="Cohen S.P."/>
        </authorList>
    </citation>
    <scope>NUCLEOTIDE SEQUENCE [LARGE SCALE GENOMIC DNA]</scope>
    <source>
        <strain evidence="1 2">GH-12</strain>
    </source>
</reference>
<keyword evidence="2" id="KW-1185">Reference proteome</keyword>
<proteinExistence type="predicted"/>
<evidence type="ECO:0000313" key="1">
    <source>
        <dbReference type="EMBL" id="KAK7017112.1"/>
    </source>
</evidence>
<comment type="caution">
    <text evidence="1">The sequence shown here is derived from an EMBL/GenBank/DDBJ whole genome shotgun (WGS) entry which is preliminary data.</text>
</comment>
<sequence>MSADNYLKIFEPLQKNWDIDMVLDAVQSVNFITEVNYTWEKHVCVPVLHITNRQPDKQFYVVMDSFIPPRFTEGIYRCFEDVQATFPPENPKPSHIVMEQLGTLDEAINFFRSKCSDVHAHALGLAQQEKELNECDAYEEAEEHLSQLKARIVAYEMKKIYPNVISGEIGIPELWFRYRTQSDYDAMRAAVLRNPRVVHETHHLMLGATSLHNNNVSLNFQHANPNQTWGSIDNDDNGNSVTSPWAEWKFFVVTPNEEVSFQRL</sequence>
<organism evidence="1 2">
    <name type="scientific">Paramarasmius palmivorus</name>
    <dbReference type="NCBI Taxonomy" id="297713"/>
    <lineage>
        <taxon>Eukaryota</taxon>
        <taxon>Fungi</taxon>
        <taxon>Dikarya</taxon>
        <taxon>Basidiomycota</taxon>
        <taxon>Agaricomycotina</taxon>
        <taxon>Agaricomycetes</taxon>
        <taxon>Agaricomycetidae</taxon>
        <taxon>Agaricales</taxon>
        <taxon>Marasmiineae</taxon>
        <taxon>Marasmiaceae</taxon>
        <taxon>Paramarasmius</taxon>
    </lineage>
</organism>
<gene>
    <name evidence="1" type="ORF">VNI00_018681</name>
</gene>
<protein>
    <submittedName>
        <fullName evidence="1">Uncharacterized protein</fullName>
    </submittedName>
</protein>
<name>A0AAW0AVN9_9AGAR</name>